<comment type="subcellular location">
    <subcellularLocation>
        <location evidence="1">Cell inner membrane</location>
        <topology evidence="1">Multi-pass membrane protein</topology>
    </subcellularLocation>
</comment>
<keyword evidence="2" id="KW-0997">Cell inner membrane</keyword>
<keyword evidence="11" id="KW-1185">Reference proteome</keyword>
<dbReference type="SUPFAM" id="SSF58104">
    <property type="entry name" value="Methyl-accepting chemotaxis protein (MCP) signaling domain"/>
    <property type="match status" value="1"/>
</dbReference>
<evidence type="ECO:0000256" key="1">
    <source>
        <dbReference type="ARBA" id="ARBA00004429"/>
    </source>
</evidence>
<evidence type="ECO:0000313" key="10">
    <source>
        <dbReference type="EMBL" id="MBM7035641.1"/>
    </source>
</evidence>
<dbReference type="InterPro" id="IPR004089">
    <property type="entry name" value="MCPsignal_dom"/>
</dbReference>
<keyword evidence="6" id="KW-0812">Transmembrane</keyword>
<dbReference type="PROSITE" id="PS50885">
    <property type="entry name" value="HAMP"/>
    <property type="match status" value="1"/>
</dbReference>
<accession>A0ABS2HIJ2</accession>
<keyword evidence="6" id="KW-0472">Membrane</keyword>
<protein>
    <submittedName>
        <fullName evidence="10">Methyl-accepting chemotaxis protein</fullName>
    </submittedName>
</protein>
<dbReference type="CDD" id="cd06225">
    <property type="entry name" value="HAMP"/>
    <property type="match status" value="1"/>
</dbReference>
<proteinExistence type="inferred from homology"/>
<dbReference type="PANTHER" id="PTHR32089:SF55">
    <property type="entry name" value="METHYL ACCEPTING SENSORY TRANSDUCER WITH CACHE_2 SMALL MOLECULE BINDING DOMAIN"/>
    <property type="match status" value="1"/>
</dbReference>
<evidence type="ECO:0000256" key="4">
    <source>
        <dbReference type="ARBA" id="ARBA00029447"/>
    </source>
</evidence>
<dbReference type="RefSeq" id="WP_205157228.1">
    <property type="nucleotide sequence ID" value="NZ_JAFEUM010000001.1"/>
</dbReference>
<evidence type="ECO:0000259" key="9">
    <source>
        <dbReference type="PROSITE" id="PS50885"/>
    </source>
</evidence>
<keyword evidence="6" id="KW-1133">Transmembrane helix</keyword>
<reference evidence="10 11" key="1">
    <citation type="submission" date="2021-02" db="EMBL/GenBank/DDBJ databases">
        <authorList>
            <person name="Park J.-S."/>
        </authorList>
    </citation>
    <scope>NUCLEOTIDE SEQUENCE [LARGE SCALE GENOMIC DNA]</scope>
    <source>
        <strain evidence="10 11">188UL20-2</strain>
    </source>
</reference>
<dbReference type="PRINTS" id="PR00260">
    <property type="entry name" value="CHEMTRNSDUCR"/>
</dbReference>
<keyword evidence="2" id="KW-1003">Cell membrane</keyword>
<dbReference type="Pfam" id="PF00015">
    <property type="entry name" value="MCPsignal"/>
    <property type="match status" value="1"/>
</dbReference>
<dbReference type="PROSITE" id="PS50111">
    <property type="entry name" value="CHEMOTAXIS_TRANSDUC_2"/>
    <property type="match status" value="1"/>
</dbReference>
<dbReference type="Pfam" id="PF00672">
    <property type="entry name" value="HAMP"/>
    <property type="match status" value="1"/>
</dbReference>
<dbReference type="SMART" id="SM00283">
    <property type="entry name" value="MA"/>
    <property type="match status" value="1"/>
</dbReference>
<dbReference type="InterPro" id="IPR000727">
    <property type="entry name" value="T_SNARE_dom"/>
</dbReference>
<keyword evidence="3 5" id="KW-0807">Transducer</keyword>
<feature type="domain" description="HAMP" evidence="9">
    <location>
        <begin position="245"/>
        <end position="299"/>
    </location>
</feature>
<evidence type="ECO:0000256" key="2">
    <source>
        <dbReference type="ARBA" id="ARBA00022519"/>
    </source>
</evidence>
<dbReference type="EMBL" id="JAFEUM010000001">
    <property type="protein sequence ID" value="MBM7035641.1"/>
    <property type="molecule type" value="Genomic_DNA"/>
</dbReference>
<evidence type="ECO:0000256" key="3">
    <source>
        <dbReference type="ARBA" id="ARBA00023224"/>
    </source>
</evidence>
<dbReference type="InterPro" id="IPR003660">
    <property type="entry name" value="HAMP_dom"/>
</dbReference>
<feature type="domain" description="T-SNARE coiled-coil homology" evidence="8">
    <location>
        <begin position="491"/>
        <end position="536"/>
    </location>
</feature>
<dbReference type="Proteomes" id="UP000809621">
    <property type="component" value="Unassembled WGS sequence"/>
</dbReference>
<dbReference type="InterPro" id="IPR004090">
    <property type="entry name" value="Chemotax_Me-accpt_rcpt"/>
</dbReference>
<feature type="transmembrane region" description="Helical" evidence="6">
    <location>
        <begin position="7"/>
        <end position="30"/>
    </location>
</feature>
<evidence type="ECO:0000256" key="6">
    <source>
        <dbReference type="SAM" id="Phobius"/>
    </source>
</evidence>
<evidence type="ECO:0000313" key="11">
    <source>
        <dbReference type="Proteomes" id="UP000809621"/>
    </source>
</evidence>
<dbReference type="Gene3D" id="1.10.287.950">
    <property type="entry name" value="Methyl-accepting chemotaxis protein"/>
    <property type="match status" value="1"/>
</dbReference>
<comment type="caution">
    <text evidence="10">The sequence shown here is derived from an EMBL/GenBank/DDBJ whole genome shotgun (WGS) entry which is preliminary data.</text>
</comment>
<dbReference type="CDD" id="cd11386">
    <property type="entry name" value="MCP_signal"/>
    <property type="match status" value="1"/>
</dbReference>
<dbReference type="PROSITE" id="PS50192">
    <property type="entry name" value="T_SNARE"/>
    <property type="match status" value="1"/>
</dbReference>
<comment type="similarity">
    <text evidence="4">Belongs to the methyl-accepting chemotaxis (MCP) protein family.</text>
</comment>
<gene>
    <name evidence="10" type="ORF">JQC93_04405</name>
</gene>
<organism evidence="10 11">
    <name type="scientific">Vibrio ulleungensis</name>
    <dbReference type="NCBI Taxonomy" id="2807619"/>
    <lineage>
        <taxon>Bacteria</taxon>
        <taxon>Pseudomonadati</taxon>
        <taxon>Pseudomonadota</taxon>
        <taxon>Gammaproteobacteria</taxon>
        <taxon>Vibrionales</taxon>
        <taxon>Vibrionaceae</taxon>
        <taxon>Vibrio</taxon>
    </lineage>
</organism>
<evidence type="ECO:0000259" key="8">
    <source>
        <dbReference type="PROSITE" id="PS50192"/>
    </source>
</evidence>
<evidence type="ECO:0000256" key="5">
    <source>
        <dbReference type="PROSITE-ProRule" id="PRU00284"/>
    </source>
</evidence>
<evidence type="ECO:0000259" key="7">
    <source>
        <dbReference type="PROSITE" id="PS50111"/>
    </source>
</evidence>
<feature type="transmembrane region" description="Helical" evidence="6">
    <location>
        <begin position="225"/>
        <end position="248"/>
    </location>
</feature>
<dbReference type="PANTHER" id="PTHR32089">
    <property type="entry name" value="METHYL-ACCEPTING CHEMOTAXIS PROTEIN MCPB"/>
    <property type="match status" value="1"/>
</dbReference>
<name>A0ABS2HIJ2_9VIBR</name>
<dbReference type="SMART" id="SM00304">
    <property type="entry name" value="HAMP"/>
    <property type="match status" value="2"/>
</dbReference>
<sequence length="577" mass="62483">MAFKTKIYLVIFMMLSISLVTSFSSVQYFIRADLTQTDTANVQDKLVLISEKVRSDLDNTFILSKSLKVSLSNIESLIELTGFHSIVKVLSGSVFAPGFADITEEEKNRMLELAELAGEESYISGVYYRDGIPLISLTNYSGMSGYDIFEVDLSNIQRTLSSLHSEGSYLKLIDHQQTEIFTNVVEGNLNAYEYEIPFGELDWTLTGYIDNDFIQQHTNALNTRITLALLGTGIVIVVLAGFAIRYAYQPIIALKHLVQELGSGDADLTKRLQVTTKDDIGQISEGINHFVSQIQSMLLQIKQTNTEITQGIEALEHQANSNEDMIKHHQLETEQAVTAITEMAATAENVSESASGAAELTNSANTGADVSRNVVGQAVSSVNELVSQVDEMTVSINSMVTDVDNISHVLEVIGGIAEQTNLLALNAAIEAARAGEAGRGFAVVADEVRALAGRTQQSTGEISDMLGKLQSGSSNVSSAMDHTRGSCETTANKTSEVTESLDVVSQSIAKISDISTHIATAAQEQSQVSNEINANMVAIQNMAARLEESSAKTVGNTQELTRNNAKLNTLVGRFILE</sequence>
<feature type="domain" description="Methyl-accepting transducer" evidence="7">
    <location>
        <begin position="304"/>
        <end position="540"/>
    </location>
</feature>